<dbReference type="AlphaFoldDB" id="A0A1U7NG20"/>
<dbReference type="GeneID" id="82202820"/>
<keyword evidence="6" id="KW-1185">Reference proteome</keyword>
<reference evidence="5 6" key="1">
    <citation type="submission" date="2016-11" db="EMBL/GenBank/DDBJ databases">
        <title>Description of two novel members of the family Erysipelotrichaceae: Ileibacterium lipovorans gen. nov., sp. nov. and Dubosiella newyorkensis, gen. nov., sp. nov.</title>
        <authorList>
            <person name="Cox L.M."/>
            <person name="Sohn J."/>
            <person name="Tyrrell K.L."/>
            <person name="Citron D.M."/>
            <person name="Lawson P.A."/>
            <person name="Patel N.B."/>
            <person name="Iizumi T."/>
            <person name="Perez-Perez G.I."/>
            <person name="Goldstein E.J."/>
            <person name="Blaser M.J."/>
        </authorList>
    </citation>
    <scope>NUCLEOTIDE SEQUENCE [LARGE SCALE GENOMIC DNA]</scope>
    <source>
        <strain evidence="5 6">NYU-BL-A3</strain>
    </source>
</reference>
<dbReference type="PROSITE" id="PS00211">
    <property type="entry name" value="ABC_TRANSPORTER_1"/>
    <property type="match status" value="2"/>
</dbReference>
<keyword evidence="1" id="KW-0677">Repeat</keyword>
<evidence type="ECO:0000313" key="6">
    <source>
        <dbReference type="Proteomes" id="UP000186341"/>
    </source>
</evidence>
<dbReference type="InterPro" id="IPR027417">
    <property type="entry name" value="P-loop_NTPase"/>
</dbReference>
<dbReference type="InterPro" id="IPR017871">
    <property type="entry name" value="ABC_transporter-like_CS"/>
</dbReference>
<accession>A0A1U7NG20</accession>
<keyword evidence="2" id="KW-0547">Nucleotide-binding</keyword>
<evidence type="ECO:0000313" key="5">
    <source>
        <dbReference type="EMBL" id="OLU39613.1"/>
    </source>
</evidence>
<dbReference type="GO" id="GO:0016887">
    <property type="term" value="F:ATP hydrolysis activity"/>
    <property type="evidence" value="ECO:0007669"/>
    <property type="project" value="InterPro"/>
</dbReference>
<evidence type="ECO:0000256" key="3">
    <source>
        <dbReference type="ARBA" id="ARBA00022840"/>
    </source>
</evidence>
<evidence type="ECO:0000256" key="2">
    <source>
        <dbReference type="ARBA" id="ARBA00022741"/>
    </source>
</evidence>
<dbReference type="PROSITE" id="PS50893">
    <property type="entry name" value="ABC_TRANSPORTER_2"/>
    <property type="match status" value="1"/>
</dbReference>
<evidence type="ECO:0000259" key="4">
    <source>
        <dbReference type="PROSITE" id="PS50893"/>
    </source>
</evidence>
<name>A0A1U7NG20_9FIRM</name>
<dbReference type="CDD" id="cd03221">
    <property type="entry name" value="ABCF_EF-3"/>
    <property type="match status" value="1"/>
</dbReference>
<dbReference type="SUPFAM" id="SSF52540">
    <property type="entry name" value="P-loop containing nucleoside triphosphate hydrolases"/>
    <property type="match status" value="2"/>
</dbReference>
<dbReference type="InterPro" id="IPR003593">
    <property type="entry name" value="AAA+_ATPase"/>
</dbReference>
<dbReference type="InterPro" id="IPR003439">
    <property type="entry name" value="ABC_transporter-like_ATP-bd"/>
</dbReference>
<dbReference type="OrthoDB" id="9801441at2"/>
<dbReference type="Proteomes" id="UP000186341">
    <property type="component" value="Unassembled WGS sequence"/>
</dbReference>
<dbReference type="Pfam" id="PF00005">
    <property type="entry name" value="ABC_tran"/>
    <property type="match status" value="2"/>
</dbReference>
<dbReference type="SMART" id="SM00382">
    <property type="entry name" value="AAA"/>
    <property type="match status" value="2"/>
</dbReference>
<sequence>MFTCKNLSVTLASGRKLVENLTFSMSDHNHIGLIGEEGNGKSTLLKIFAGDQPDYVRITGFFYSDQKIGYLPQQFDEKWLDQEPLHYLLSEEPQKEIEISAWNRLSEIEKLAVQLKIDHDLIYRDQNISTLSGGEKVRLLFLKMMMNEPEIFLLDEPSNDLDLDALVWMENWIKNQSAPILFISHDIRLLNTCANKILHIELRNKKTKTLNTIYSGKYDEYLESRANLLNRQSRIASEEKREYLKKKQRLNDLHNKVEGRLKTVSRQAPHEGKMLKRSMRSVLNAQDALENQSYSKTDSVEEGIGFILPERSFPSNKKLLDLEHFCLSVNGKLLISEFGLRLIGPVHLVITGKNGCGKTTLLRQIKEILKDTPGITVGYLPQNYEEVFKAVSTPAEYLEQFTENSVLARKALGSMKFTENELEQKISKCSGGQKVKMILASMAMRNCNVLLLDEPTRNLSPLSARVLSEELSRWNGAIIAISHDREFIQEVFTLKAVIEDQIFQIHSMDEKPD</sequence>
<feature type="domain" description="ABC transporter" evidence="4">
    <location>
        <begin position="2"/>
        <end position="226"/>
    </location>
</feature>
<gene>
    <name evidence="5" type="ORF">BO222_06340</name>
</gene>
<dbReference type="Gene3D" id="3.40.50.300">
    <property type="entry name" value="P-loop containing nucleotide triphosphate hydrolases"/>
    <property type="match status" value="2"/>
</dbReference>
<protein>
    <recommendedName>
        <fullName evidence="4">ABC transporter domain-containing protein</fullName>
    </recommendedName>
</protein>
<organism evidence="5 6">
    <name type="scientific">Ileibacterium valens</name>
    <dbReference type="NCBI Taxonomy" id="1862668"/>
    <lineage>
        <taxon>Bacteria</taxon>
        <taxon>Bacillati</taxon>
        <taxon>Bacillota</taxon>
        <taxon>Erysipelotrichia</taxon>
        <taxon>Erysipelotrichales</taxon>
        <taxon>Erysipelotrichaceae</taxon>
        <taxon>Ileibacterium</taxon>
    </lineage>
</organism>
<keyword evidence="3" id="KW-0067">ATP-binding</keyword>
<dbReference type="EMBL" id="MPJW01000131">
    <property type="protein sequence ID" value="OLU39613.1"/>
    <property type="molecule type" value="Genomic_DNA"/>
</dbReference>
<evidence type="ECO:0000256" key="1">
    <source>
        <dbReference type="ARBA" id="ARBA00022737"/>
    </source>
</evidence>
<dbReference type="RefSeq" id="WP_075819412.1">
    <property type="nucleotide sequence ID" value="NZ_CAJUTZ010000015.1"/>
</dbReference>
<dbReference type="PANTHER" id="PTHR19211">
    <property type="entry name" value="ATP-BINDING TRANSPORT PROTEIN-RELATED"/>
    <property type="match status" value="1"/>
</dbReference>
<dbReference type="PANTHER" id="PTHR19211:SF14">
    <property type="entry name" value="ATP-BINDING CASSETTE SUB-FAMILY F MEMBER 1"/>
    <property type="match status" value="1"/>
</dbReference>
<dbReference type="InterPro" id="IPR050611">
    <property type="entry name" value="ABCF"/>
</dbReference>
<dbReference type="GO" id="GO:0005524">
    <property type="term" value="F:ATP binding"/>
    <property type="evidence" value="ECO:0007669"/>
    <property type="project" value="UniProtKB-KW"/>
</dbReference>
<comment type="caution">
    <text evidence="5">The sequence shown here is derived from an EMBL/GenBank/DDBJ whole genome shotgun (WGS) entry which is preliminary data.</text>
</comment>
<proteinExistence type="predicted"/>